<accession>A0A1N6N0U0</accession>
<organism evidence="4 5">
    <name type="scientific">Xenorhabdus innexi</name>
    <dbReference type="NCBI Taxonomy" id="290109"/>
    <lineage>
        <taxon>Bacteria</taxon>
        <taxon>Pseudomonadati</taxon>
        <taxon>Pseudomonadota</taxon>
        <taxon>Gammaproteobacteria</taxon>
        <taxon>Enterobacterales</taxon>
        <taxon>Morganellaceae</taxon>
        <taxon>Xenorhabdus</taxon>
    </lineage>
</organism>
<evidence type="ECO:0000256" key="2">
    <source>
        <dbReference type="SAM" id="Phobius"/>
    </source>
</evidence>
<dbReference type="RefSeq" id="WP_143706516.1">
    <property type="nucleotide sequence ID" value="NZ_CAWNQC010000299.1"/>
</dbReference>
<keyword evidence="2" id="KW-0812">Transmembrane</keyword>
<sequence>MHSLRMPTLKELLLFTVAPALVVTLVVFLFFIKKDSSVNEKMSAVDTRLQHLEVNQPKFINESEFTQFKAQWESKFSALEQRVNKQDETLSYLDKKIGEISNQSQNGEVRFQALESLLSLLENSQKQYEKQLETLKSQLSGIAETKKSVQPVYKKTTDKPRQLSQSKAPFVFSGIEYRGGKAFAVVVPNNIISLSQIQLIDIGEEVQGWTLAHMSSDSAKFISKGRSLTLNVK</sequence>
<proteinExistence type="predicted"/>
<feature type="coiled-coil region" evidence="1">
    <location>
        <begin position="69"/>
        <end position="145"/>
    </location>
</feature>
<evidence type="ECO:0000313" key="4">
    <source>
        <dbReference type="EMBL" id="SIP74697.1"/>
    </source>
</evidence>
<dbReference type="SUPFAM" id="SSF57997">
    <property type="entry name" value="Tropomyosin"/>
    <property type="match status" value="1"/>
</dbReference>
<reference evidence="3 6" key="3">
    <citation type="journal article" date="2017" name="Nat. Microbiol.">
        <title>Natural product diversity associated with the nematode symbionts Photorhabdus and Xenorhabdus.</title>
        <authorList>
            <person name="Tobias N.J."/>
            <person name="Wolff H."/>
            <person name="Djahanschiri B."/>
            <person name="Grundmann F."/>
            <person name="Kronenwerth M."/>
            <person name="Shi Y.M."/>
            <person name="Simonyi S."/>
            <person name="Grun P."/>
            <person name="Shapiro-Ilan D."/>
            <person name="Pidot S.J."/>
            <person name="Stinear T.P."/>
            <person name="Ebersberger I."/>
            <person name="Bode H.B."/>
        </authorList>
    </citation>
    <scope>NUCLEOTIDE SEQUENCE [LARGE SCALE GENOMIC DNA]</scope>
    <source>
        <strain evidence="3 6">DSM 16336</strain>
    </source>
</reference>
<evidence type="ECO:0000256" key="1">
    <source>
        <dbReference type="SAM" id="Coils"/>
    </source>
</evidence>
<evidence type="ECO:0000313" key="3">
    <source>
        <dbReference type="EMBL" id="PHM28340.1"/>
    </source>
</evidence>
<gene>
    <name evidence="3" type="ORF">Xinn_03845</name>
    <name evidence="4" type="ORF">XIS1_790009</name>
</gene>
<evidence type="ECO:0000313" key="6">
    <source>
        <dbReference type="Proteomes" id="UP000224871"/>
    </source>
</evidence>
<dbReference type="EMBL" id="FTLG01000224">
    <property type="protein sequence ID" value="SIP74697.1"/>
    <property type="molecule type" value="Genomic_DNA"/>
</dbReference>
<dbReference type="EMBL" id="NIBU01000096">
    <property type="protein sequence ID" value="PHM28340.1"/>
    <property type="molecule type" value="Genomic_DNA"/>
</dbReference>
<keyword evidence="6" id="KW-1185">Reference proteome</keyword>
<evidence type="ECO:0000313" key="5">
    <source>
        <dbReference type="Proteomes" id="UP000196435"/>
    </source>
</evidence>
<keyword evidence="2" id="KW-0472">Membrane</keyword>
<protein>
    <submittedName>
        <fullName evidence="4">Uncharacterized protein</fullName>
    </submittedName>
</protein>
<reference evidence="4" key="2">
    <citation type="submission" date="2016-12" db="EMBL/GenBank/DDBJ databases">
        <authorList>
            <person name="Song W.-J."/>
            <person name="Kurnit D.M."/>
        </authorList>
    </citation>
    <scope>NUCLEOTIDE SEQUENCE [LARGE SCALE GENOMIC DNA]</scope>
    <source>
        <strain evidence="4">HGB1681</strain>
    </source>
</reference>
<keyword evidence="1" id="KW-0175">Coiled coil</keyword>
<dbReference type="Proteomes" id="UP000196435">
    <property type="component" value="Unassembled WGS sequence"/>
</dbReference>
<dbReference type="OrthoDB" id="6497446at2"/>
<feature type="transmembrane region" description="Helical" evidence="2">
    <location>
        <begin position="12"/>
        <end position="32"/>
    </location>
</feature>
<keyword evidence="2" id="KW-1133">Transmembrane helix</keyword>
<name>A0A1N6N0U0_9GAMM</name>
<dbReference type="Proteomes" id="UP000224871">
    <property type="component" value="Unassembled WGS sequence"/>
</dbReference>
<dbReference type="AlphaFoldDB" id="A0A1N6N0U0"/>
<reference evidence="5" key="1">
    <citation type="submission" date="2016-12" db="EMBL/GenBank/DDBJ databases">
        <authorList>
            <person name="Gaudriault S."/>
        </authorList>
    </citation>
    <scope>NUCLEOTIDE SEQUENCE [LARGE SCALE GENOMIC DNA]</scope>
    <source>
        <strain evidence="5">HGB1681 (deposited as PTA-6826 in the American Type Culture Collection)</strain>
    </source>
</reference>